<sequence length="416" mass="47290">MSSKLPWTRLFADRWIIDLACLSPIECNVYIKLRLQMLYTGKPLLNNLKVWANYTGCSVKTFMKALDVLQSTDHITRLADGRLWSLKVEEELNNSNESLDKVSKASRSKKLSERAKKAAQARWDKHTNDACDDAQLTENNDKNDAKAMLNDAKTVKHDANSMLKDAKHDAYDMLNDAYIYNINNNTNINSNNKKTNTIVLAKKETDFENLETNDLVEEPIEVHDLESQSEPIETASQDQSPRHEQESIPKKAKRAKANRGCRLPEDFEPDYDFAIAEGLPSERVKVEIAKFRDYWRSKSGANATKIDWQATWRNWVRKAIEDLEKTKNTNNNGGNNGNFSKDQRTCGGTGETIRNLIRKAGFSESTSRHCTTDGAIRHKGVSIDLNRWREIDTSSRGTSFCNLSNSPKLTYLESVC</sequence>
<dbReference type="HOGENOM" id="CLU_062383_0_0_5"/>
<reference evidence="2 3" key="1">
    <citation type="submission" date="2012-04" db="EMBL/GenBank/DDBJ databases">
        <title>The Genome Sequence of Bartonella koehlerae C-29.</title>
        <authorList>
            <consortium name="The Broad Institute Genome Sequencing Platform"/>
            <consortium name="The Broad Institute Genome Sequencing Center for Infectious Disease"/>
            <person name="Feldgarden M."/>
            <person name="Kirby J."/>
            <person name="Kosoy M."/>
            <person name="Birtles R."/>
            <person name="Probert W.S."/>
            <person name="Chiaraviglio L."/>
            <person name="Walker B."/>
            <person name="Young S.K."/>
            <person name="Zeng Q."/>
            <person name="Gargeya S."/>
            <person name="Fitzgerald M."/>
            <person name="Haas B."/>
            <person name="Abouelleil A."/>
            <person name="Alvarado L."/>
            <person name="Arachchi H.M."/>
            <person name="Berlin A.M."/>
            <person name="Chapman S.B."/>
            <person name="Goldberg J."/>
            <person name="Griggs A."/>
            <person name="Gujja S."/>
            <person name="Hansen M."/>
            <person name="Howarth C."/>
            <person name="Imamovic A."/>
            <person name="Larimer J."/>
            <person name="McCowen C."/>
            <person name="Montmayeur A."/>
            <person name="Murphy C."/>
            <person name="Neiman D."/>
            <person name="Pearson M."/>
            <person name="Priest M."/>
            <person name="Roberts A."/>
            <person name="Saif S."/>
            <person name="Shea T."/>
            <person name="Sisk P."/>
            <person name="Sykes S."/>
            <person name="Wortman J."/>
            <person name="Nusbaum C."/>
            <person name="Birren B."/>
        </authorList>
    </citation>
    <scope>NUCLEOTIDE SEQUENCE [LARGE SCALE GENOMIC DNA]</scope>
    <source>
        <strain evidence="2 3">C-29</strain>
    </source>
</reference>
<dbReference type="STRING" id="1134510.O9A_01049"/>
<evidence type="ECO:0000313" key="2">
    <source>
        <dbReference type="EMBL" id="KEC54858.1"/>
    </source>
</evidence>
<dbReference type="PATRIC" id="fig|1134510.3.peg.1185"/>
<feature type="compositionally biased region" description="Basic and acidic residues" evidence="1">
    <location>
        <begin position="110"/>
        <end position="126"/>
    </location>
</feature>
<dbReference type="EMBL" id="AHPL01000009">
    <property type="protein sequence ID" value="KEC54858.1"/>
    <property type="molecule type" value="Genomic_DNA"/>
</dbReference>
<gene>
    <name evidence="2" type="ORF">O9A_01049</name>
</gene>
<feature type="compositionally biased region" description="Basic residues" evidence="1">
    <location>
        <begin position="250"/>
        <end position="259"/>
    </location>
</feature>
<protein>
    <submittedName>
        <fullName evidence="2">Uncharacterized protein</fullName>
    </submittedName>
</protein>
<accession>A0A067WDF7</accession>
<name>A0A067WDF7_9HYPH</name>
<feature type="region of interest" description="Disordered" evidence="1">
    <location>
        <begin position="326"/>
        <end position="346"/>
    </location>
</feature>
<proteinExistence type="predicted"/>
<feature type="region of interest" description="Disordered" evidence="1">
    <location>
        <begin position="97"/>
        <end position="126"/>
    </location>
</feature>
<feature type="compositionally biased region" description="Polar residues" evidence="1">
    <location>
        <begin position="228"/>
        <end position="239"/>
    </location>
</feature>
<dbReference type="GeneID" id="92985396"/>
<dbReference type="Proteomes" id="UP000027015">
    <property type="component" value="Unassembled WGS sequence"/>
</dbReference>
<keyword evidence="3" id="KW-1185">Reference proteome</keyword>
<evidence type="ECO:0000256" key="1">
    <source>
        <dbReference type="SAM" id="MobiDB-lite"/>
    </source>
</evidence>
<comment type="caution">
    <text evidence="2">The sequence shown here is derived from an EMBL/GenBank/DDBJ whole genome shotgun (WGS) entry which is preliminary data.</text>
</comment>
<evidence type="ECO:0000313" key="3">
    <source>
        <dbReference type="Proteomes" id="UP000027015"/>
    </source>
</evidence>
<dbReference type="RefSeq" id="WP_011180612.1">
    <property type="nucleotide sequence ID" value="NZ_CADEAH010000006.1"/>
</dbReference>
<dbReference type="eggNOG" id="COG3756">
    <property type="taxonomic scope" value="Bacteria"/>
</dbReference>
<dbReference type="AlphaFoldDB" id="A0A067WDF7"/>
<organism evidence="2 3">
    <name type="scientific">Bartonella koehlerae C-29</name>
    <dbReference type="NCBI Taxonomy" id="1134510"/>
    <lineage>
        <taxon>Bacteria</taxon>
        <taxon>Pseudomonadati</taxon>
        <taxon>Pseudomonadota</taxon>
        <taxon>Alphaproteobacteria</taxon>
        <taxon>Hyphomicrobiales</taxon>
        <taxon>Bartonellaceae</taxon>
        <taxon>Bartonella</taxon>
    </lineage>
</organism>
<dbReference type="OrthoDB" id="7597389at2"/>
<feature type="region of interest" description="Disordered" evidence="1">
    <location>
        <begin position="222"/>
        <end position="260"/>
    </location>
</feature>
<feature type="compositionally biased region" description="Basic and acidic residues" evidence="1">
    <location>
        <begin position="240"/>
        <end position="249"/>
    </location>
</feature>